<feature type="repeat" description="ANK" evidence="3">
    <location>
        <begin position="219"/>
        <end position="246"/>
    </location>
</feature>
<dbReference type="PANTHER" id="PTHR24198">
    <property type="entry name" value="ANKYRIN REPEAT AND PROTEIN KINASE DOMAIN-CONTAINING PROTEIN"/>
    <property type="match status" value="1"/>
</dbReference>
<gene>
    <name evidence="4" type="ORF">CEP52_006823</name>
</gene>
<evidence type="ECO:0000256" key="2">
    <source>
        <dbReference type="ARBA" id="ARBA00023043"/>
    </source>
</evidence>
<keyword evidence="5" id="KW-1185">Reference proteome</keyword>
<dbReference type="Pfam" id="PF12796">
    <property type="entry name" value="Ank_2"/>
    <property type="match status" value="3"/>
</dbReference>
<dbReference type="InterPro" id="IPR036770">
    <property type="entry name" value="Ankyrin_rpt-contain_sf"/>
</dbReference>
<keyword evidence="2 3" id="KW-0040">ANK repeat</keyword>
<accession>A0A428TQW7</accession>
<dbReference type="SMART" id="SM00248">
    <property type="entry name" value="ANK"/>
    <property type="match status" value="12"/>
</dbReference>
<dbReference type="PANTHER" id="PTHR24198:SF194">
    <property type="entry name" value="INVERSIN-A"/>
    <property type="match status" value="1"/>
</dbReference>
<dbReference type="PRINTS" id="PR01415">
    <property type="entry name" value="ANKYRIN"/>
</dbReference>
<dbReference type="PROSITE" id="PS50088">
    <property type="entry name" value="ANK_REPEAT"/>
    <property type="match status" value="6"/>
</dbReference>
<dbReference type="EMBL" id="NKCK01000059">
    <property type="protein sequence ID" value="RSM04467.1"/>
    <property type="molecule type" value="Genomic_DNA"/>
</dbReference>
<dbReference type="AlphaFoldDB" id="A0A428TQW7"/>
<dbReference type="Proteomes" id="UP000287144">
    <property type="component" value="Unassembled WGS sequence"/>
</dbReference>
<comment type="caution">
    <text evidence="4">The sequence shown here is derived from an EMBL/GenBank/DDBJ whole genome shotgun (WGS) entry which is preliminary data.</text>
</comment>
<dbReference type="Pfam" id="PF00023">
    <property type="entry name" value="Ank"/>
    <property type="match status" value="1"/>
</dbReference>
<evidence type="ECO:0000256" key="1">
    <source>
        <dbReference type="ARBA" id="ARBA00022737"/>
    </source>
</evidence>
<dbReference type="SUPFAM" id="SSF48403">
    <property type="entry name" value="Ankyrin repeat"/>
    <property type="match status" value="2"/>
</dbReference>
<sequence length="440" mass="47300">MAWASMKGHLSTVKLLLRNKADADPRGGYVPLVSAAYSGHKDIVRLLLKAKANINRICKFSFHTALSAAASNGHTATVKLLLDMGADTDPCRERGHSRPQGDSRHDELCAVPIVGAAKGGHQEIVRLLVKNKAIIDSVMIDTLDTGEYLTALSAAARNGDLEMVQFLVKSGACLTPQPIYGKHVAFPLESAARFGHEAVIDFLLQGRTDVNLPIWGASLTEAARHGHTKVVELLIRKGAHVDQPTTDSPIAAAILKRHDSIIKLLIQNGCSANAMSINVYTALSAAAHVGDVDTTQWLLLAGAKVDQPTNYPPIYEAASQGYDKIVKLLIQGGADVNSRATDQYNCLIRATQRNFYEVVKVLVEFDVDVNARGFLQESAIATAAKNGNLDIMRLLIRYGADINAAGQLQEKAIVTARRTGNDDMLALLVDDGLEVCPTSG</sequence>
<organism evidence="4 5">
    <name type="scientific">Fusarium oligoseptatum</name>
    <dbReference type="NCBI Taxonomy" id="2604345"/>
    <lineage>
        <taxon>Eukaryota</taxon>
        <taxon>Fungi</taxon>
        <taxon>Dikarya</taxon>
        <taxon>Ascomycota</taxon>
        <taxon>Pezizomycotina</taxon>
        <taxon>Sordariomycetes</taxon>
        <taxon>Hypocreomycetidae</taxon>
        <taxon>Hypocreales</taxon>
        <taxon>Nectriaceae</taxon>
        <taxon>Fusarium</taxon>
        <taxon>Fusarium solani species complex</taxon>
    </lineage>
</organism>
<dbReference type="Pfam" id="PF13606">
    <property type="entry name" value="Ank_3"/>
    <property type="match status" value="1"/>
</dbReference>
<protein>
    <submittedName>
        <fullName evidence="4">Uncharacterized protein</fullName>
    </submittedName>
</protein>
<evidence type="ECO:0000256" key="3">
    <source>
        <dbReference type="PROSITE-ProRule" id="PRU00023"/>
    </source>
</evidence>
<evidence type="ECO:0000313" key="4">
    <source>
        <dbReference type="EMBL" id="RSM04467.1"/>
    </source>
</evidence>
<feature type="repeat" description="ANK" evidence="3">
    <location>
        <begin position="61"/>
        <end position="93"/>
    </location>
</feature>
<proteinExistence type="predicted"/>
<feature type="repeat" description="ANK" evidence="3">
    <location>
        <begin position="27"/>
        <end position="59"/>
    </location>
</feature>
<feature type="repeat" description="ANK" evidence="3">
    <location>
        <begin position="375"/>
        <end position="407"/>
    </location>
</feature>
<feature type="repeat" description="ANK" evidence="3">
    <location>
        <begin position="147"/>
        <end position="172"/>
    </location>
</feature>
<reference evidence="4 5" key="1">
    <citation type="submission" date="2017-06" db="EMBL/GenBank/DDBJ databases">
        <title>Comparative genomic analysis of Ambrosia Fusariam Clade fungi.</title>
        <authorList>
            <person name="Stajich J.E."/>
            <person name="Carrillo J."/>
            <person name="Kijimoto T."/>
            <person name="Eskalen A."/>
            <person name="O'Donnell K."/>
            <person name="Kasson M."/>
        </authorList>
    </citation>
    <scope>NUCLEOTIDE SEQUENCE [LARGE SCALE GENOMIC DNA]</scope>
    <source>
        <strain evidence="4 5">NRRL62579</strain>
    </source>
</reference>
<dbReference type="Gene3D" id="1.25.40.20">
    <property type="entry name" value="Ankyrin repeat-containing domain"/>
    <property type="match status" value="2"/>
</dbReference>
<name>A0A428TQW7_9HYPO</name>
<keyword evidence="1" id="KW-0677">Repeat</keyword>
<dbReference type="STRING" id="1325735.A0A428TQW7"/>
<dbReference type="InterPro" id="IPR002110">
    <property type="entry name" value="Ankyrin_rpt"/>
</dbReference>
<feature type="repeat" description="ANK" evidence="3">
    <location>
        <begin position="309"/>
        <end position="341"/>
    </location>
</feature>
<dbReference type="PROSITE" id="PS50297">
    <property type="entry name" value="ANK_REP_REGION"/>
    <property type="match status" value="5"/>
</dbReference>
<evidence type="ECO:0000313" key="5">
    <source>
        <dbReference type="Proteomes" id="UP000287144"/>
    </source>
</evidence>